<reference evidence="2" key="1">
    <citation type="submission" date="2017-12" db="EMBL/GenBank/DDBJ databases">
        <authorList>
            <person name="Diaz M."/>
        </authorList>
    </citation>
    <scope>NUCLEOTIDE SEQUENCE [LARGE SCALE GENOMIC DNA]</scope>
    <source>
        <strain evidence="2">FI11154</strain>
    </source>
</reference>
<evidence type="ECO:0000313" key="1">
    <source>
        <dbReference type="EMBL" id="SPL61645.1"/>
    </source>
</evidence>
<name>A0A2P9HC44_9HYPH</name>
<dbReference type="EMBL" id="OOFM01000001">
    <property type="protein sequence ID" value="SPL61645.1"/>
    <property type="molecule type" value="Genomic_DNA"/>
</dbReference>
<protein>
    <submittedName>
        <fullName evidence="1">Uncharacterized protein</fullName>
    </submittedName>
</protein>
<proteinExistence type="predicted"/>
<organism evidence="1 2">
    <name type="scientific">Ochrobactrum soli</name>
    <dbReference type="NCBI Taxonomy" id="2448455"/>
    <lineage>
        <taxon>Bacteria</taxon>
        <taxon>Pseudomonadati</taxon>
        <taxon>Pseudomonadota</taxon>
        <taxon>Alphaproteobacteria</taxon>
        <taxon>Hyphomicrobiales</taxon>
        <taxon>Brucellaceae</taxon>
        <taxon>Brucella/Ochrobactrum group</taxon>
        <taxon>Ochrobactrum</taxon>
    </lineage>
</organism>
<gene>
    <name evidence="1" type="ORF">OHAE_4437</name>
</gene>
<accession>A0A2P9HC44</accession>
<dbReference type="Proteomes" id="UP000246073">
    <property type="component" value="Unassembled WGS sequence"/>
</dbReference>
<dbReference type="AlphaFoldDB" id="A0A2P9HC44"/>
<evidence type="ECO:0000313" key="2">
    <source>
        <dbReference type="Proteomes" id="UP000246073"/>
    </source>
</evidence>
<sequence length="43" mass="4658">MEPGCTKGEGIVCICHFELSGPFAGQARFNLILSEARALRSFT</sequence>